<feature type="compositionally biased region" description="Polar residues" evidence="5">
    <location>
        <begin position="430"/>
        <end position="442"/>
    </location>
</feature>
<dbReference type="CDD" id="cd01264">
    <property type="entry name" value="PH_MELT_VEPH1"/>
    <property type="match status" value="1"/>
</dbReference>
<dbReference type="SUPFAM" id="SSF48371">
    <property type="entry name" value="ARM repeat"/>
    <property type="match status" value="1"/>
</dbReference>
<evidence type="ECO:0000256" key="5">
    <source>
        <dbReference type="SAM" id="MobiDB-lite"/>
    </source>
</evidence>
<feature type="compositionally biased region" description="Low complexity" evidence="5">
    <location>
        <begin position="598"/>
        <end position="610"/>
    </location>
</feature>
<dbReference type="Gene3D" id="2.30.29.30">
    <property type="entry name" value="Pleckstrin-homology domain (PH domain)/Phosphotyrosine-binding domain (PTB)"/>
    <property type="match status" value="1"/>
</dbReference>
<evidence type="ECO:0000256" key="3">
    <source>
        <dbReference type="ARBA" id="ARBA00022475"/>
    </source>
</evidence>
<evidence type="ECO:0000313" key="8">
    <source>
        <dbReference type="Proteomes" id="UP000838412"/>
    </source>
</evidence>
<dbReference type="InterPro" id="IPR001849">
    <property type="entry name" value="PH_domain"/>
</dbReference>
<evidence type="ECO:0000313" key="7">
    <source>
        <dbReference type="EMBL" id="CAH1239731.1"/>
    </source>
</evidence>
<sequence length="1000" mass="110161">MLCVSDLSKGVGAADHEDLLALGCRPIEEDGEKGETRTRRMHELFAQVLSKRDLSRAGDLFSIEDSAIVNDLSEVLKRIQEISSRPDYLTNDNDQSVVEICITRVTTAIRETSSIERHGPALVSLWESCLKHNLKPLSRDEDPPHAKIASDIMSCIFQNYSKPSIMKLAVPVAVKFLQQGNRELSRNMSSYLSLAAIENAGLLARHTKHIIDSIIAGNRSLIRVLPQIYQEAPDPINKRVPDLVRQLKECDGSERGNLLQLLSLVAKKEPKLMMPYVNTLVDFLPSPPTTTQVLPVLVDMATANATPFVGMLGSLQKTAEQQPMCLSGVARIVGAIGRTDEAEAKDCLLYLVQQLSNADHSSLPVLLGEIKTLVDRNPNQLTDHIKEINRYNDSSSSAARLIVQQLQQQAARSCGSTPTPDGGIDKEASSPATSPTPQAVKTTNDKLETTSPSSVPTANPTQTSPPHETKSPSSLTTTTSSSSTPTKRHSGTKSHSNPNLIPSPSIRNTAIRQPRPVSLEQSIPSSSSSSKAVKRFSSPTPTNGTIHTAAVPSLSTQGLSTSTGSIKTTATRTSTTSTQTTTSNPNLVPSPPKTLPVSHSSTSSHLAASLPGPSAMVMTSGPGSTSSLPYRSKERPRSAASLEGKRISLSSDVIIKRMTPDPAPSGVRAKVISRKKAATEKIRNTEKRKSLADQIKGIINFGDSSDRSERGSSETLTKTNDEIDVLQDWSKGKMEDIKDYMSEVNCRVPIPCSCAIEDTKSGSLARLGFMCAKKGEHCLYSRTQFITMSRHPKLWLHLMFLHIQSEERSALSKQDPRIQSLLTQWERIKRRGVLTLEGHIMQSDFPSERDQEMLHGQLDEVRFFDLFSYDQSEDNWECFMCSNPDKATGLLQEGQPLIEGQLKEKKVRWKFIRRWRTRYFTLAGAQLVQKSRSKKDALPIELSKVQSVKVVRKRDRNIPRAFEIFTDNKTYVFKAKDSKNAEQWLQCINIAVAQAKESTA</sequence>
<dbReference type="GO" id="GO:0005886">
    <property type="term" value="C:plasma membrane"/>
    <property type="evidence" value="ECO:0007669"/>
    <property type="project" value="UniProtKB-SubCell"/>
</dbReference>
<evidence type="ECO:0000256" key="2">
    <source>
        <dbReference type="ARBA" id="ARBA00010187"/>
    </source>
</evidence>
<dbReference type="GO" id="GO:0010314">
    <property type="term" value="F:phosphatidylinositol-5-phosphate binding"/>
    <property type="evidence" value="ECO:0007669"/>
    <property type="project" value="TreeGrafter"/>
</dbReference>
<dbReference type="SMART" id="SM00233">
    <property type="entry name" value="PH"/>
    <property type="match status" value="1"/>
</dbReference>
<dbReference type="Pfam" id="PF00169">
    <property type="entry name" value="PH"/>
    <property type="match status" value="1"/>
</dbReference>
<reference evidence="7" key="1">
    <citation type="submission" date="2022-01" db="EMBL/GenBank/DDBJ databases">
        <authorList>
            <person name="Braso-Vives M."/>
        </authorList>
    </citation>
    <scope>NUCLEOTIDE SEQUENCE</scope>
</reference>
<feature type="compositionally biased region" description="Polar residues" evidence="5">
    <location>
        <begin position="449"/>
        <end position="466"/>
    </location>
</feature>
<dbReference type="InterPro" id="IPR016024">
    <property type="entry name" value="ARM-type_fold"/>
</dbReference>
<keyword evidence="3" id="KW-1003">Cell membrane</keyword>
<feature type="compositionally biased region" description="Low complexity" evidence="5">
    <location>
        <begin position="518"/>
        <end position="538"/>
    </location>
</feature>
<comment type="subcellular location">
    <subcellularLocation>
        <location evidence="1">Cell membrane</location>
        <topology evidence="1">Peripheral membrane protein</topology>
        <orientation evidence="1">Cytoplasmic side</orientation>
    </subcellularLocation>
</comment>
<accession>A0A8J9VG91</accession>
<proteinExistence type="inferred from homology"/>
<feature type="compositionally biased region" description="Polar residues" evidence="5">
    <location>
        <begin position="409"/>
        <end position="419"/>
    </location>
</feature>
<evidence type="ECO:0000256" key="1">
    <source>
        <dbReference type="ARBA" id="ARBA00004413"/>
    </source>
</evidence>
<dbReference type="InterPro" id="IPR011993">
    <property type="entry name" value="PH-like_dom_sf"/>
</dbReference>
<dbReference type="FunFam" id="2.30.29.30:FF:000138">
    <property type="entry name" value="Ventricular zone-expressed PH domain-containing protein-like 1"/>
    <property type="match status" value="1"/>
</dbReference>
<evidence type="ECO:0000259" key="6">
    <source>
        <dbReference type="SMART" id="SM00233"/>
    </source>
</evidence>
<keyword evidence="4" id="KW-0472">Membrane</keyword>
<gene>
    <name evidence="7" type="primary">VEPH1</name>
    <name evidence="7" type="ORF">BLAG_LOCUS3952</name>
</gene>
<dbReference type="PANTHER" id="PTHR21630">
    <property type="entry name" value="VEPH-A/MELTED"/>
    <property type="match status" value="1"/>
</dbReference>
<feature type="compositionally biased region" description="Polar residues" evidence="5">
    <location>
        <begin position="493"/>
        <end position="511"/>
    </location>
</feature>
<feature type="compositionally biased region" description="Low complexity" evidence="5">
    <location>
        <begin position="553"/>
        <end position="583"/>
    </location>
</feature>
<protein>
    <submittedName>
        <fullName evidence="7">VEPH1 protein</fullName>
    </submittedName>
</protein>
<dbReference type="SUPFAM" id="SSF50729">
    <property type="entry name" value="PH domain-like"/>
    <property type="match status" value="1"/>
</dbReference>
<dbReference type="OrthoDB" id="5869902at2759"/>
<dbReference type="EMBL" id="OV696696">
    <property type="protein sequence ID" value="CAH1239731.1"/>
    <property type="molecule type" value="Genomic_DNA"/>
</dbReference>
<dbReference type="GO" id="GO:0009966">
    <property type="term" value="P:regulation of signal transduction"/>
    <property type="evidence" value="ECO:0007669"/>
    <property type="project" value="TreeGrafter"/>
</dbReference>
<comment type="similarity">
    <text evidence="2">Belongs to the MELT/VEPH family.</text>
</comment>
<keyword evidence="8" id="KW-1185">Reference proteome</keyword>
<dbReference type="PANTHER" id="PTHR21630:SF10">
    <property type="entry name" value="VENTRICULAR ZONE-EXPRESSED PH DOMAIN-CONTAINING PROTEIN HOMOLOG 1"/>
    <property type="match status" value="1"/>
</dbReference>
<feature type="compositionally biased region" description="Low complexity" evidence="5">
    <location>
        <begin position="471"/>
        <end position="485"/>
    </location>
</feature>
<organism evidence="7 8">
    <name type="scientific">Branchiostoma lanceolatum</name>
    <name type="common">Common lancelet</name>
    <name type="synonym">Amphioxus lanceolatum</name>
    <dbReference type="NCBI Taxonomy" id="7740"/>
    <lineage>
        <taxon>Eukaryota</taxon>
        <taxon>Metazoa</taxon>
        <taxon>Chordata</taxon>
        <taxon>Cephalochordata</taxon>
        <taxon>Leptocardii</taxon>
        <taxon>Amphioxiformes</taxon>
        <taxon>Branchiostomatidae</taxon>
        <taxon>Branchiostoma</taxon>
    </lineage>
</organism>
<dbReference type="AlphaFoldDB" id="A0A8J9VG91"/>
<evidence type="ECO:0000256" key="4">
    <source>
        <dbReference type="ARBA" id="ARBA00023136"/>
    </source>
</evidence>
<feature type="domain" description="PH" evidence="6">
    <location>
        <begin position="896"/>
        <end position="995"/>
    </location>
</feature>
<feature type="region of interest" description="Disordered" evidence="5">
    <location>
        <begin position="409"/>
        <end position="643"/>
    </location>
</feature>
<dbReference type="InterPro" id="IPR039888">
    <property type="entry name" value="Melted-like"/>
</dbReference>
<dbReference type="Proteomes" id="UP000838412">
    <property type="component" value="Chromosome 11"/>
</dbReference>
<name>A0A8J9VG91_BRALA</name>